<dbReference type="Proteomes" id="UP000315133">
    <property type="component" value="Unassembled WGS sequence"/>
</dbReference>
<dbReference type="InterPro" id="IPR051540">
    <property type="entry name" value="S-2-haloacid_dehalogenase"/>
</dbReference>
<dbReference type="PANTHER" id="PTHR43316">
    <property type="entry name" value="HYDROLASE, HALOACID DELAHOGENASE-RELATED"/>
    <property type="match status" value="1"/>
</dbReference>
<name>A0A543KLX2_9MICO</name>
<dbReference type="PANTHER" id="PTHR43316:SF3">
    <property type="entry name" value="HALOACID DEHALOGENASE, TYPE II (AFU_ORTHOLOGUE AFUA_2G07750)-RELATED"/>
    <property type="match status" value="1"/>
</dbReference>
<dbReference type="InterPro" id="IPR023214">
    <property type="entry name" value="HAD_sf"/>
</dbReference>
<dbReference type="Gene3D" id="3.40.50.1000">
    <property type="entry name" value="HAD superfamily/HAD-like"/>
    <property type="match status" value="1"/>
</dbReference>
<dbReference type="GO" id="GO:0016787">
    <property type="term" value="F:hydrolase activity"/>
    <property type="evidence" value="ECO:0007669"/>
    <property type="project" value="UniProtKB-KW"/>
</dbReference>
<evidence type="ECO:0000313" key="2">
    <source>
        <dbReference type="EMBL" id="TQM96089.1"/>
    </source>
</evidence>
<protein>
    <submittedName>
        <fullName evidence="2">2-haloacid dehalogenase/putative hydrolase of the HAD superfamily</fullName>
    </submittedName>
</protein>
<proteinExistence type="predicted"/>
<sequence>MSAGEPMTVTFDLFSALIDSRTGAGAVFDRLSATYGWSVNGKTVYDAWDVQNKRAQRLCATWQPYRALAGQALAEAYAALHIEGDVAADLAQVLDSIPAWPLWPDVSEGLPTLGERYRLGLLSNVDDELFARTQAAAYIQPDLAMTSERLGAYKPSPAIYERAQEALGPIVHIPTSARDVRGALEAGLPVVRLRRPGHELDPDGPRPTLEASHLGELAALVPRAARRCALDGSGREDAP</sequence>
<comment type="caution">
    <text evidence="2">The sequence shown here is derived from an EMBL/GenBank/DDBJ whole genome shotgun (WGS) entry which is preliminary data.</text>
</comment>
<dbReference type="EMBL" id="VFPU01000001">
    <property type="protein sequence ID" value="TQM96089.1"/>
    <property type="molecule type" value="Genomic_DNA"/>
</dbReference>
<evidence type="ECO:0000256" key="1">
    <source>
        <dbReference type="ARBA" id="ARBA00022801"/>
    </source>
</evidence>
<evidence type="ECO:0000313" key="3">
    <source>
        <dbReference type="Proteomes" id="UP000315133"/>
    </source>
</evidence>
<dbReference type="SUPFAM" id="SSF56784">
    <property type="entry name" value="HAD-like"/>
    <property type="match status" value="1"/>
</dbReference>
<dbReference type="AlphaFoldDB" id="A0A543KLX2"/>
<keyword evidence="3" id="KW-1185">Reference proteome</keyword>
<dbReference type="InterPro" id="IPR036412">
    <property type="entry name" value="HAD-like_sf"/>
</dbReference>
<keyword evidence="1 2" id="KW-0378">Hydrolase</keyword>
<dbReference type="OrthoDB" id="3774052at2"/>
<accession>A0A543KLX2</accession>
<dbReference type="Gene3D" id="1.10.150.750">
    <property type="match status" value="1"/>
</dbReference>
<organism evidence="2 3">
    <name type="scientific">Ornithinimicrobium humiphilum</name>
    <dbReference type="NCBI Taxonomy" id="125288"/>
    <lineage>
        <taxon>Bacteria</taxon>
        <taxon>Bacillati</taxon>
        <taxon>Actinomycetota</taxon>
        <taxon>Actinomycetes</taxon>
        <taxon>Micrococcales</taxon>
        <taxon>Ornithinimicrobiaceae</taxon>
        <taxon>Ornithinimicrobium</taxon>
    </lineage>
</organism>
<gene>
    <name evidence="2" type="ORF">FB476_0949</name>
</gene>
<dbReference type="InterPro" id="IPR006439">
    <property type="entry name" value="HAD-SF_hydro_IA"/>
</dbReference>
<dbReference type="NCBIfam" id="TIGR01549">
    <property type="entry name" value="HAD-SF-IA-v1"/>
    <property type="match status" value="1"/>
</dbReference>
<reference evidence="2 3" key="1">
    <citation type="submission" date="2019-06" db="EMBL/GenBank/DDBJ databases">
        <title>Sequencing the genomes of 1000 actinobacteria strains.</title>
        <authorList>
            <person name="Klenk H.-P."/>
        </authorList>
    </citation>
    <scope>NUCLEOTIDE SEQUENCE [LARGE SCALE GENOMIC DNA]</scope>
    <source>
        <strain evidence="2 3">DSM 12362</strain>
    </source>
</reference>